<dbReference type="PANTHER" id="PTHR30329:SF21">
    <property type="entry name" value="LIPOPROTEIN YIAD-RELATED"/>
    <property type="match status" value="1"/>
</dbReference>
<evidence type="ECO:0000256" key="3">
    <source>
        <dbReference type="ARBA" id="ARBA00023237"/>
    </source>
</evidence>
<dbReference type="RefSeq" id="WP_002697404.1">
    <property type="nucleotide sequence ID" value="NZ_AAWS01000014.1"/>
</dbReference>
<keyword evidence="2 4" id="KW-0472">Membrane</keyword>
<dbReference type="CDD" id="cd07185">
    <property type="entry name" value="OmpA_C-like"/>
    <property type="match status" value="1"/>
</dbReference>
<keyword evidence="7" id="KW-1185">Reference proteome</keyword>
<dbReference type="GO" id="GO:0009279">
    <property type="term" value="C:cell outer membrane"/>
    <property type="evidence" value="ECO:0007669"/>
    <property type="project" value="UniProtKB-SubCell"/>
</dbReference>
<evidence type="ECO:0000256" key="1">
    <source>
        <dbReference type="ARBA" id="ARBA00004442"/>
    </source>
</evidence>
<dbReference type="InterPro" id="IPR006665">
    <property type="entry name" value="OmpA-like"/>
</dbReference>
<keyword evidence="3" id="KW-0998">Cell outer membrane</keyword>
<dbReference type="eggNOG" id="COG2885">
    <property type="taxonomic scope" value="Bacteria"/>
</dbReference>
<dbReference type="EMBL" id="AAWS01000014">
    <property type="protein sequence ID" value="EAY28687.1"/>
    <property type="molecule type" value="Genomic_DNA"/>
</dbReference>
<dbReference type="Pfam" id="PF00691">
    <property type="entry name" value="OmpA"/>
    <property type="match status" value="1"/>
</dbReference>
<evidence type="ECO:0000313" key="6">
    <source>
        <dbReference type="EMBL" id="EAY28687.1"/>
    </source>
</evidence>
<gene>
    <name evidence="6" type="ORF">M23134_07785</name>
</gene>
<dbReference type="PRINTS" id="PR01021">
    <property type="entry name" value="OMPADOMAIN"/>
</dbReference>
<sequence length="436" mass="49778">MMNNFFYSLMISWWMGITLSFAQTSPVRTSSVYFAYKQSELSAKAKQKLDQTFARLYRKQVLDYEVTLTGLADSVGNVAANHQLANKRALAVKTYLIAQGVGADKVTVKVLGERPANNEDEHRRNRRVEIVLRWQTRSKPIASKRPPTKPSEHNIQVFFDSVRQTAQTFVIDNSLDTILVGKKGTRMLFYAQSFYIPRGQTAKPITITLREYYTYADMVFADLTTTSGRRLLETGGMLQIRATQAGKALRLKRGQNVLLSFPTNSLKKGMTAFNGKRGNEGLINWQRNNRGWVRGGSLLCINRPRICWLRRLFSRRLRLLKNKETKKATAANRLMMASVNQANEKGNKAYVMSTNRLDWVNCDAFVGVSNSAMVKVQVAPHHSFRNTRYYLLLHQRRSVVAGYQYYQGKLYFRRLPKGEKATLIVIDYKKASIVGI</sequence>
<proteinExistence type="predicted"/>
<dbReference type="AlphaFoldDB" id="A1ZLD3"/>
<evidence type="ECO:0000259" key="5">
    <source>
        <dbReference type="PROSITE" id="PS51123"/>
    </source>
</evidence>
<accession>A1ZLD3</accession>
<dbReference type="PROSITE" id="PS51123">
    <property type="entry name" value="OMPA_2"/>
    <property type="match status" value="1"/>
</dbReference>
<evidence type="ECO:0000256" key="4">
    <source>
        <dbReference type="PROSITE-ProRule" id="PRU00473"/>
    </source>
</evidence>
<dbReference type="InterPro" id="IPR006664">
    <property type="entry name" value="OMP_bac"/>
</dbReference>
<dbReference type="Gene3D" id="3.30.1330.60">
    <property type="entry name" value="OmpA-like domain"/>
    <property type="match status" value="1"/>
</dbReference>
<reference evidence="6 7" key="1">
    <citation type="submission" date="2007-01" db="EMBL/GenBank/DDBJ databases">
        <authorList>
            <person name="Haygood M."/>
            <person name="Podell S."/>
            <person name="Anderson C."/>
            <person name="Hopkinson B."/>
            <person name="Roe K."/>
            <person name="Barbeau K."/>
            <person name="Gaasterland T."/>
            <person name="Ferriera S."/>
            <person name="Johnson J."/>
            <person name="Kravitz S."/>
            <person name="Beeson K."/>
            <person name="Sutton G."/>
            <person name="Rogers Y.-H."/>
            <person name="Friedman R."/>
            <person name="Frazier M."/>
            <person name="Venter J.C."/>
        </authorList>
    </citation>
    <scope>NUCLEOTIDE SEQUENCE [LARGE SCALE GENOMIC DNA]</scope>
    <source>
        <strain evidence="6 7">ATCC 23134</strain>
    </source>
</reference>
<evidence type="ECO:0000256" key="2">
    <source>
        <dbReference type="ARBA" id="ARBA00023136"/>
    </source>
</evidence>
<dbReference type="SUPFAM" id="SSF103088">
    <property type="entry name" value="OmpA-like"/>
    <property type="match status" value="1"/>
</dbReference>
<comment type="caution">
    <text evidence="6">The sequence shown here is derived from an EMBL/GenBank/DDBJ whole genome shotgun (WGS) entry which is preliminary data.</text>
</comment>
<evidence type="ECO:0000313" key="7">
    <source>
        <dbReference type="Proteomes" id="UP000004095"/>
    </source>
</evidence>
<dbReference type="InterPro" id="IPR050330">
    <property type="entry name" value="Bact_OuterMem_StrucFunc"/>
</dbReference>
<name>A1ZLD3_MICM2</name>
<dbReference type="InterPro" id="IPR036737">
    <property type="entry name" value="OmpA-like_sf"/>
</dbReference>
<protein>
    <submittedName>
        <fullName evidence="6">OmpA family protein</fullName>
    </submittedName>
</protein>
<comment type="subcellular location">
    <subcellularLocation>
        <location evidence="1">Cell outer membrane</location>
    </subcellularLocation>
</comment>
<dbReference type="OrthoDB" id="1488726at2"/>
<feature type="domain" description="OmpA-like" evidence="5">
    <location>
        <begin position="21"/>
        <end position="136"/>
    </location>
</feature>
<organism evidence="6 7">
    <name type="scientific">Microscilla marina ATCC 23134</name>
    <dbReference type="NCBI Taxonomy" id="313606"/>
    <lineage>
        <taxon>Bacteria</taxon>
        <taxon>Pseudomonadati</taxon>
        <taxon>Bacteroidota</taxon>
        <taxon>Cytophagia</taxon>
        <taxon>Cytophagales</taxon>
        <taxon>Microscillaceae</taxon>
        <taxon>Microscilla</taxon>
    </lineage>
</organism>
<dbReference type="PANTHER" id="PTHR30329">
    <property type="entry name" value="STATOR ELEMENT OF FLAGELLAR MOTOR COMPLEX"/>
    <property type="match status" value="1"/>
</dbReference>
<dbReference type="Proteomes" id="UP000004095">
    <property type="component" value="Unassembled WGS sequence"/>
</dbReference>